<proteinExistence type="predicted"/>
<feature type="domain" description="Phage head morphogenesis" evidence="1">
    <location>
        <begin position="187"/>
        <end position="289"/>
    </location>
</feature>
<reference evidence="2" key="1">
    <citation type="journal article" date="2021" name="Proc. Natl. Acad. Sci. U.S.A.">
        <title>A Catalog of Tens of Thousands of Viruses from Human Metagenomes Reveals Hidden Associations with Chronic Diseases.</title>
        <authorList>
            <person name="Tisza M.J."/>
            <person name="Buck C.B."/>
        </authorList>
    </citation>
    <scope>NUCLEOTIDE SEQUENCE</scope>
    <source>
        <strain evidence="2">CtG8V3</strain>
    </source>
</reference>
<evidence type="ECO:0000313" key="2">
    <source>
        <dbReference type="EMBL" id="DAF45924.1"/>
    </source>
</evidence>
<dbReference type="InterPro" id="IPR006528">
    <property type="entry name" value="Phage_head_morphogenesis_dom"/>
</dbReference>
<accession>A0A8S5S4H3</accession>
<dbReference type="Pfam" id="PF04233">
    <property type="entry name" value="Phage_Mu_F"/>
    <property type="match status" value="1"/>
</dbReference>
<protein>
    <submittedName>
        <fullName evidence="2">Minor capsid protein</fullName>
    </submittedName>
</protein>
<evidence type="ECO:0000259" key="1">
    <source>
        <dbReference type="Pfam" id="PF04233"/>
    </source>
</evidence>
<sequence>MSSRTYWKNREEEQRKKNIKDEAEYAKEIEKIYANMMDEIQKEINGFYTRYAKAEGITIAEAKKRVSKMDIDAYSRKAEQYVKDKDFSKEANEEMRLYNAAMKINRLEMLKANIGMHLVGGFDELQKYFEQILTEKTLEEFERQAGILGKSIQNNAKMAHSIVNASFHNARYSDRIWMYQDMLKAELSKLLQTGLIQGKNPRTLARHLTKLFGVSRENAERLMITELSRVQAEAQKQSYIRNGFDEYEFIAEPTACPICRSLDGKHFKVSKMMPGENAHPMHPNCHCSTAAYMDDKEYREWLDGYSKHGMNFEEWKNRREKEESKTKYKYKNTVVDSKLINSPEYRRRIDKISNITNVNRNIWKLSKDMLLHRSGTKFEDLAYIDEKTGKYEINKDYNAESRAKPNKKMDAMLKDAEPYTIIGIHNHPGSSVPSMGDLLACLYRQYKCGVVVCHDGKIYKYFVDEEKFNQVLAHFALDNLERTGYTDEVKKQFVDAGVCLEVL</sequence>
<organism evidence="2">
    <name type="scientific">Siphoviridae sp. ctG8V3</name>
    <dbReference type="NCBI Taxonomy" id="2827822"/>
    <lineage>
        <taxon>Viruses</taxon>
        <taxon>Duplodnaviria</taxon>
        <taxon>Heunggongvirae</taxon>
        <taxon>Uroviricota</taxon>
        <taxon>Caudoviricetes</taxon>
    </lineage>
</organism>
<dbReference type="EMBL" id="BK032527">
    <property type="protein sequence ID" value="DAF45924.1"/>
    <property type="molecule type" value="Genomic_DNA"/>
</dbReference>
<dbReference type="NCBIfam" id="TIGR01641">
    <property type="entry name" value="phageSPP1_gp7"/>
    <property type="match status" value="1"/>
</dbReference>
<name>A0A8S5S4H3_9CAUD</name>